<reference evidence="6" key="1">
    <citation type="submission" date="2013-07" db="EMBL/GenBank/DDBJ databases">
        <title>The Genome Sequence of Cryptococcus pinus CBS10737.</title>
        <authorList>
            <consortium name="The Broad Institute Genome Sequencing Platform"/>
            <person name="Cuomo C."/>
            <person name="Litvintseva A."/>
            <person name="Chen Y."/>
            <person name="Heitman J."/>
            <person name="Sun S."/>
            <person name="Springer D."/>
            <person name="Dromer F."/>
            <person name="Young S.K."/>
            <person name="Zeng Q."/>
            <person name="Gargeya S."/>
            <person name="Fitzgerald M."/>
            <person name="Abouelleil A."/>
            <person name="Alvarado L."/>
            <person name="Berlin A.M."/>
            <person name="Chapman S.B."/>
            <person name="Dewar J."/>
            <person name="Goldberg J."/>
            <person name="Griggs A."/>
            <person name="Gujja S."/>
            <person name="Hansen M."/>
            <person name="Howarth C."/>
            <person name="Imamovic A."/>
            <person name="Larimer J."/>
            <person name="McCowan C."/>
            <person name="Murphy C."/>
            <person name="Pearson M."/>
            <person name="Priest M."/>
            <person name="Roberts A."/>
            <person name="Saif S."/>
            <person name="Shea T."/>
            <person name="Sykes S."/>
            <person name="Wortman J."/>
            <person name="Nusbaum C."/>
            <person name="Birren B."/>
        </authorList>
    </citation>
    <scope>NUCLEOTIDE SEQUENCE [LARGE SCALE GENOMIC DNA]</scope>
    <source>
        <strain evidence="6">CBS 10737</strain>
    </source>
</reference>
<feature type="transmembrane region" description="Helical" evidence="5">
    <location>
        <begin position="151"/>
        <end position="171"/>
    </location>
</feature>
<comment type="subcellular location">
    <subcellularLocation>
        <location evidence="1">Endomembrane system</location>
        <topology evidence="1">Multi-pass membrane protein</topology>
    </subcellularLocation>
</comment>
<organism evidence="6">
    <name type="scientific">Kwoniella pini CBS 10737</name>
    <dbReference type="NCBI Taxonomy" id="1296096"/>
    <lineage>
        <taxon>Eukaryota</taxon>
        <taxon>Fungi</taxon>
        <taxon>Dikarya</taxon>
        <taxon>Basidiomycota</taxon>
        <taxon>Agaricomycotina</taxon>
        <taxon>Tremellomycetes</taxon>
        <taxon>Tremellales</taxon>
        <taxon>Cryptococcaceae</taxon>
        <taxon>Kwoniella</taxon>
    </lineage>
</organism>
<keyword evidence="4 5" id="KW-0472">Membrane</keyword>
<proteinExistence type="predicted"/>
<dbReference type="InterPro" id="IPR006838">
    <property type="entry name" value="ADTRP_AIG1"/>
</dbReference>
<evidence type="ECO:0000256" key="5">
    <source>
        <dbReference type="SAM" id="Phobius"/>
    </source>
</evidence>
<gene>
    <name evidence="6" type="ORF">I206_01440</name>
</gene>
<evidence type="ECO:0000256" key="2">
    <source>
        <dbReference type="ARBA" id="ARBA00022692"/>
    </source>
</evidence>
<sequence>MPIKSTQRVAPANQYPPDAMPKIGRIIFHIGVTAAMFDGFWGLQNLALTKDYIGTQYGGHFQYLTILGLFGTIITMFLSGVCDYLPAIQSALKTIKRVFLLFAMPVELVISSIYWSIILFAPELMLPPNPELSSSSEPSAEAKDPLFRIPLLMDLSMHALPAVALAIDFFFLEKKFKPPASNIGSFVLAATFGTGYSLWVEHCASINGSFPYPFLTIMNFQQRIMMYVGSTLMAWLVFRGLNAIHK</sequence>
<dbReference type="PANTHER" id="PTHR10989">
    <property type="entry name" value="ANDROGEN-INDUCED PROTEIN 1-RELATED"/>
    <property type="match status" value="1"/>
</dbReference>
<feature type="transmembrane region" description="Helical" evidence="5">
    <location>
        <begin position="220"/>
        <end position="238"/>
    </location>
</feature>
<evidence type="ECO:0000313" key="6">
    <source>
        <dbReference type="EMBL" id="OCF52155.1"/>
    </source>
</evidence>
<feature type="transmembrane region" description="Helical" evidence="5">
    <location>
        <begin position="98"/>
        <end position="121"/>
    </location>
</feature>
<dbReference type="PANTHER" id="PTHR10989:SF16">
    <property type="entry name" value="AT02829P-RELATED"/>
    <property type="match status" value="1"/>
</dbReference>
<name>A0A1B9I9E0_9TREE</name>
<evidence type="ECO:0000256" key="1">
    <source>
        <dbReference type="ARBA" id="ARBA00004127"/>
    </source>
</evidence>
<reference evidence="6" key="2">
    <citation type="submission" date="2016-07" db="EMBL/GenBank/DDBJ databases">
        <title>Evolution of pathogenesis and genome organization in the Tremellales.</title>
        <authorList>
            <person name="Cuomo C."/>
            <person name="Litvintseva A."/>
            <person name="Heitman J."/>
            <person name="Chen Y."/>
            <person name="Sun S."/>
            <person name="Springer D."/>
            <person name="Dromer F."/>
            <person name="Young S."/>
            <person name="Zeng Q."/>
            <person name="Chapman S."/>
            <person name="Gujja S."/>
            <person name="Saif S."/>
            <person name="Birren B."/>
        </authorList>
    </citation>
    <scope>NUCLEOTIDE SEQUENCE</scope>
    <source>
        <strain evidence="6">CBS 10737</strain>
    </source>
</reference>
<protein>
    <recommendedName>
        <fullName evidence="7">FAR-17a/AIG1-like protein</fullName>
    </recommendedName>
</protein>
<dbReference type="Pfam" id="PF04750">
    <property type="entry name" value="Far-17a_AIG1"/>
    <property type="match status" value="1"/>
</dbReference>
<accession>A0A1B9I9E0</accession>
<keyword evidence="3 5" id="KW-1133">Transmembrane helix</keyword>
<feature type="transmembrane region" description="Helical" evidence="5">
    <location>
        <begin position="183"/>
        <end position="200"/>
    </location>
</feature>
<evidence type="ECO:0008006" key="7">
    <source>
        <dbReference type="Google" id="ProtNLM"/>
    </source>
</evidence>
<keyword evidence="2 5" id="KW-0812">Transmembrane</keyword>
<dbReference type="GO" id="GO:0012505">
    <property type="term" value="C:endomembrane system"/>
    <property type="evidence" value="ECO:0007669"/>
    <property type="project" value="UniProtKB-SubCell"/>
</dbReference>
<evidence type="ECO:0000256" key="4">
    <source>
        <dbReference type="ARBA" id="ARBA00023136"/>
    </source>
</evidence>
<dbReference type="GO" id="GO:0016020">
    <property type="term" value="C:membrane"/>
    <property type="evidence" value="ECO:0007669"/>
    <property type="project" value="InterPro"/>
</dbReference>
<dbReference type="OrthoDB" id="1898221at2759"/>
<dbReference type="AlphaFoldDB" id="A0A1B9I9E0"/>
<dbReference type="EMBL" id="KI894008">
    <property type="protein sequence ID" value="OCF52155.1"/>
    <property type="molecule type" value="Genomic_DNA"/>
</dbReference>
<feature type="transmembrane region" description="Helical" evidence="5">
    <location>
        <begin position="63"/>
        <end position="86"/>
    </location>
</feature>
<feature type="transmembrane region" description="Helical" evidence="5">
    <location>
        <begin position="26"/>
        <end position="43"/>
    </location>
</feature>
<evidence type="ECO:0000256" key="3">
    <source>
        <dbReference type="ARBA" id="ARBA00022989"/>
    </source>
</evidence>